<keyword evidence="3 6" id="KW-0812">Transmembrane</keyword>
<keyword evidence="8" id="KW-1185">Reference proteome</keyword>
<evidence type="ECO:0000256" key="6">
    <source>
        <dbReference type="SAM" id="Phobius"/>
    </source>
</evidence>
<evidence type="ECO:0000256" key="3">
    <source>
        <dbReference type="ARBA" id="ARBA00022692"/>
    </source>
</evidence>
<evidence type="ECO:0000256" key="5">
    <source>
        <dbReference type="ARBA" id="ARBA00023136"/>
    </source>
</evidence>
<keyword evidence="2" id="KW-1003">Cell membrane</keyword>
<gene>
    <name evidence="7" type="ORF">GCM10022202_14230</name>
</gene>
<comment type="subcellular location">
    <subcellularLocation>
        <location evidence="1">Cell membrane</location>
        <topology evidence="1">Multi-pass membrane protein</topology>
    </subcellularLocation>
</comment>
<dbReference type="Pfam" id="PF02588">
    <property type="entry name" value="YitT_membrane"/>
    <property type="match status" value="1"/>
</dbReference>
<keyword evidence="4 6" id="KW-1133">Transmembrane helix</keyword>
<dbReference type="InterPro" id="IPR003740">
    <property type="entry name" value="YitT"/>
</dbReference>
<dbReference type="PANTHER" id="PTHR33545:SF5">
    <property type="entry name" value="UPF0750 MEMBRANE PROTEIN YITT"/>
    <property type="match status" value="1"/>
</dbReference>
<evidence type="ECO:0000313" key="7">
    <source>
        <dbReference type="EMBL" id="GAA3655280.1"/>
    </source>
</evidence>
<dbReference type="RefSeq" id="WP_221860403.1">
    <property type="nucleotide sequence ID" value="NZ_BAAAYV010000006.1"/>
</dbReference>
<dbReference type="PANTHER" id="PTHR33545">
    <property type="entry name" value="UPF0750 MEMBRANE PROTEIN YITT-RELATED"/>
    <property type="match status" value="1"/>
</dbReference>
<dbReference type="InterPro" id="IPR051461">
    <property type="entry name" value="UPF0750_membrane"/>
</dbReference>
<name>A0ABP7BE36_9MICO</name>
<dbReference type="EMBL" id="BAAAYV010000006">
    <property type="protein sequence ID" value="GAA3655280.1"/>
    <property type="molecule type" value="Genomic_DNA"/>
</dbReference>
<protein>
    <submittedName>
        <fullName evidence="7">YitT family protein</fullName>
    </submittedName>
</protein>
<proteinExistence type="predicted"/>
<keyword evidence="5 6" id="KW-0472">Membrane</keyword>
<reference evidence="8" key="1">
    <citation type="journal article" date="2019" name="Int. J. Syst. Evol. Microbiol.">
        <title>The Global Catalogue of Microorganisms (GCM) 10K type strain sequencing project: providing services to taxonomists for standard genome sequencing and annotation.</title>
        <authorList>
            <consortium name="The Broad Institute Genomics Platform"/>
            <consortium name="The Broad Institute Genome Sequencing Center for Infectious Disease"/>
            <person name="Wu L."/>
            <person name="Ma J."/>
        </authorList>
    </citation>
    <scope>NUCLEOTIDE SEQUENCE [LARGE SCALE GENOMIC DNA]</scope>
    <source>
        <strain evidence="8">JCM 16546</strain>
    </source>
</reference>
<feature type="transmembrane region" description="Helical" evidence="6">
    <location>
        <begin position="90"/>
        <end position="107"/>
    </location>
</feature>
<sequence>MTNPTPDRTLVFEWEQTRHTVAEDVQGIVIGTFTAALGLYLLKAAGAVTGGTAGLALLLDQATDLPFWLIFLVVNLPFAVLALWKKGLRFTVLTSICIAGVAGLSVLDAQLLPVTGLNPVYGVFAGNLLAGVGLLILFRHGASVGGVNIIALLLQERTGFRAGWTQMTLDVLVVAASFLVLPWPTVLLSAAGAVVMSLVLAMNHREGRYIGR</sequence>
<comment type="caution">
    <text evidence="7">The sequence shown here is derived from an EMBL/GenBank/DDBJ whole genome shotgun (WGS) entry which is preliminary data.</text>
</comment>
<accession>A0ABP7BE36</accession>
<feature type="transmembrane region" description="Helical" evidence="6">
    <location>
        <begin position="65"/>
        <end position="83"/>
    </location>
</feature>
<evidence type="ECO:0000256" key="4">
    <source>
        <dbReference type="ARBA" id="ARBA00022989"/>
    </source>
</evidence>
<evidence type="ECO:0000313" key="8">
    <source>
        <dbReference type="Proteomes" id="UP001410795"/>
    </source>
</evidence>
<dbReference type="Proteomes" id="UP001410795">
    <property type="component" value="Unassembled WGS sequence"/>
</dbReference>
<organism evidence="7 8">
    <name type="scientific">Microbacterium marinilacus</name>
    <dbReference type="NCBI Taxonomy" id="415209"/>
    <lineage>
        <taxon>Bacteria</taxon>
        <taxon>Bacillati</taxon>
        <taxon>Actinomycetota</taxon>
        <taxon>Actinomycetes</taxon>
        <taxon>Micrococcales</taxon>
        <taxon>Microbacteriaceae</taxon>
        <taxon>Microbacterium</taxon>
    </lineage>
</organism>
<evidence type="ECO:0000256" key="2">
    <source>
        <dbReference type="ARBA" id="ARBA00022475"/>
    </source>
</evidence>
<evidence type="ECO:0000256" key="1">
    <source>
        <dbReference type="ARBA" id="ARBA00004651"/>
    </source>
</evidence>